<accession>A0A0E3XAF2</accession>
<evidence type="ECO:0000313" key="2">
    <source>
        <dbReference type="Proteomes" id="UP000033017"/>
    </source>
</evidence>
<reference evidence="1 2" key="1">
    <citation type="journal article" date="2015" name="Sci. Rep.">
        <title>Bacteriophages of wastewater foaming-associated filamentous Gordonia reduce host levels in raw activated sludge.</title>
        <authorList>
            <person name="Liu M."/>
            <person name="Gill J.J."/>
            <person name="Young R."/>
            <person name="Summer E.J."/>
        </authorList>
    </citation>
    <scope>NUCLEOTIDE SEQUENCE [LARGE SCALE GENOMIC DNA]</scope>
</reference>
<sequence>MAFWDEVSEGEWGPNPIFPKSQGTWIPASLFTMAQNLNIDPVVTLTMIANIANDLDIEVTPQTDIISILMIGAERQASLVADSSINVILGLHVHAEWLIESAVDISRRDNLTVELMASISGNTDIALLQKLAVEQGLLQITETGINYVGPQTMGTETSVNAVTGMISISALAPSLAATIDPVSAFRYIGSLQLALNATAAMNTELEMIPGQPVYGIIKTNTTTGSGTSYNTLTGMVADSNYPFTQISAGAALEIPSGVSPYVAYVRAEVPHTGGTAPRYGQTRIMRNGSEAATGSQQTASPGTSSAEWIGTVSAGDYFVIHWRGEGNFFNRPVAQPGAFLRVHPY</sequence>
<organism evidence="1 2">
    <name type="scientific">Gordonia phage GordDuk1</name>
    <dbReference type="NCBI Taxonomy" id="1622191"/>
    <lineage>
        <taxon>Viruses</taxon>
        <taxon>Duplodnaviria</taxon>
        <taxon>Heunggongvirae</taxon>
        <taxon>Uroviricota</taxon>
        <taxon>Caudoviricetes</taxon>
        <taxon>Gordtnkvirus</taxon>
        <taxon>Gordtnkvirus gordtnk2</taxon>
    </lineage>
</organism>
<dbReference type="RefSeq" id="YP_009222473.1">
    <property type="nucleotide sequence ID" value="NC_029060.1"/>
</dbReference>
<name>A0A0E3XAF2_9CAUD</name>
<dbReference type="Proteomes" id="UP000033017">
    <property type="component" value="Segment"/>
</dbReference>
<evidence type="ECO:0000313" key="1">
    <source>
        <dbReference type="EMBL" id="AKC02948.1"/>
    </source>
</evidence>
<protein>
    <submittedName>
        <fullName evidence="1">Uncharacterized protein</fullName>
    </submittedName>
</protein>
<gene>
    <name evidence="1" type="ORF">GordDuk1_20</name>
</gene>
<dbReference type="EMBL" id="KP790010">
    <property type="protein sequence ID" value="AKC02948.1"/>
    <property type="molecule type" value="Genomic_DNA"/>
</dbReference>
<dbReference type="GeneID" id="26794026"/>
<dbReference type="KEGG" id="vg:26794026"/>
<proteinExistence type="predicted"/>